<dbReference type="InterPro" id="IPR051811">
    <property type="entry name" value="Cytochrome_c550/c551-like"/>
</dbReference>
<dbReference type="PANTHER" id="PTHR37823">
    <property type="entry name" value="CYTOCHROME C-553-LIKE"/>
    <property type="match status" value="1"/>
</dbReference>
<dbReference type="Proteomes" id="UP000264141">
    <property type="component" value="Unassembled WGS sequence"/>
</dbReference>
<protein>
    <submittedName>
        <fullName evidence="9">Cytochrome c</fullName>
    </submittedName>
</protein>
<feature type="signal peptide" evidence="7">
    <location>
        <begin position="1"/>
        <end position="23"/>
    </location>
</feature>
<dbReference type="RefSeq" id="WP_062188962.1">
    <property type="nucleotide sequence ID" value="NZ_DF967965.1"/>
</dbReference>
<feature type="chain" id="PRO_5017739739" evidence="7">
    <location>
        <begin position="24"/>
        <end position="154"/>
    </location>
</feature>
<dbReference type="InterPro" id="IPR036909">
    <property type="entry name" value="Cyt_c-like_dom_sf"/>
</dbReference>
<dbReference type="OrthoDB" id="9796421at2"/>
<dbReference type="GO" id="GO:0009055">
    <property type="term" value="F:electron transfer activity"/>
    <property type="evidence" value="ECO:0007669"/>
    <property type="project" value="InterPro"/>
</dbReference>
<dbReference type="PANTHER" id="PTHR37823:SF1">
    <property type="entry name" value="CYTOCHROME C-553-LIKE"/>
    <property type="match status" value="1"/>
</dbReference>
<dbReference type="EMBL" id="DPBP01000041">
    <property type="protein sequence ID" value="HCE18223.1"/>
    <property type="molecule type" value="Genomic_DNA"/>
</dbReference>
<comment type="caution">
    <text evidence="9">The sequence shown here is derived from an EMBL/GenBank/DDBJ whole genome shotgun (WGS) entry which is preliminary data.</text>
</comment>
<organism evidence="9 10">
    <name type="scientific">Anaerolinea thermolimosa</name>
    <dbReference type="NCBI Taxonomy" id="229919"/>
    <lineage>
        <taxon>Bacteria</taxon>
        <taxon>Bacillati</taxon>
        <taxon>Chloroflexota</taxon>
        <taxon>Anaerolineae</taxon>
        <taxon>Anaerolineales</taxon>
        <taxon>Anaerolineaceae</taxon>
        <taxon>Anaerolinea</taxon>
    </lineage>
</organism>
<sequence>MVRVKYPALAGIVLGMILAVGMAACGGKPAAEEPARPLNPGGAGEAVNLKGDPVKGAEIFQANCVSCHGEEGKGGVANPGSDDGEVPALNPIDPTLVSQDAKTFATNIDLFLEHGSTPAGSSPALSMPKFGDDGMLQPQEIADVIAYVIQLNQK</sequence>
<dbReference type="Gene3D" id="1.10.760.10">
    <property type="entry name" value="Cytochrome c-like domain"/>
    <property type="match status" value="1"/>
</dbReference>
<dbReference type="AlphaFoldDB" id="A0A3D1JI99"/>
<evidence type="ECO:0000313" key="9">
    <source>
        <dbReference type="EMBL" id="HCE18223.1"/>
    </source>
</evidence>
<dbReference type="Pfam" id="PF00034">
    <property type="entry name" value="Cytochrom_C"/>
    <property type="match status" value="1"/>
</dbReference>
<keyword evidence="2 6" id="KW-0349">Heme</keyword>
<dbReference type="GO" id="GO:0046872">
    <property type="term" value="F:metal ion binding"/>
    <property type="evidence" value="ECO:0007669"/>
    <property type="project" value="UniProtKB-KW"/>
</dbReference>
<keyword evidence="4" id="KW-0249">Electron transport</keyword>
<evidence type="ECO:0000256" key="4">
    <source>
        <dbReference type="ARBA" id="ARBA00022982"/>
    </source>
</evidence>
<evidence type="ECO:0000256" key="7">
    <source>
        <dbReference type="SAM" id="SignalP"/>
    </source>
</evidence>
<evidence type="ECO:0000256" key="3">
    <source>
        <dbReference type="ARBA" id="ARBA00022723"/>
    </source>
</evidence>
<name>A0A3D1JI99_9CHLR</name>
<dbReference type="STRING" id="229919.GCA_001050195_00247"/>
<dbReference type="SUPFAM" id="SSF46626">
    <property type="entry name" value="Cytochrome c"/>
    <property type="match status" value="1"/>
</dbReference>
<keyword evidence="1" id="KW-0813">Transport</keyword>
<evidence type="ECO:0000256" key="1">
    <source>
        <dbReference type="ARBA" id="ARBA00022448"/>
    </source>
</evidence>
<reference evidence="9 10" key="1">
    <citation type="journal article" date="2018" name="Nat. Biotechnol.">
        <title>A standardized bacterial taxonomy based on genome phylogeny substantially revises the tree of life.</title>
        <authorList>
            <person name="Parks D.H."/>
            <person name="Chuvochina M."/>
            <person name="Waite D.W."/>
            <person name="Rinke C."/>
            <person name="Skarshewski A."/>
            <person name="Chaumeil P.A."/>
            <person name="Hugenholtz P."/>
        </authorList>
    </citation>
    <scope>NUCLEOTIDE SEQUENCE [LARGE SCALE GENOMIC DNA]</scope>
    <source>
        <strain evidence="9">UBA8781</strain>
    </source>
</reference>
<keyword evidence="7" id="KW-0732">Signal</keyword>
<dbReference type="GO" id="GO:0020037">
    <property type="term" value="F:heme binding"/>
    <property type="evidence" value="ECO:0007669"/>
    <property type="project" value="InterPro"/>
</dbReference>
<keyword evidence="5 6" id="KW-0408">Iron</keyword>
<evidence type="ECO:0000313" key="10">
    <source>
        <dbReference type="Proteomes" id="UP000264141"/>
    </source>
</evidence>
<dbReference type="PROSITE" id="PS51007">
    <property type="entry name" value="CYTC"/>
    <property type="match status" value="1"/>
</dbReference>
<keyword evidence="3 6" id="KW-0479">Metal-binding</keyword>
<evidence type="ECO:0000259" key="8">
    <source>
        <dbReference type="PROSITE" id="PS51007"/>
    </source>
</evidence>
<evidence type="ECO:0000256" key="6">
    <source>
        <dbReference type="PROSITE-ProRule" id="PRU00433"/>
    </source>
</evidence>
<gene>
    <name evidence="9" type="ORF">DEQ80_10220</name>
</gene>
<accession>A0A3D1JI99</accession>
<proteinExistence type="predicted"/>
<evidence type="ECO:0000256" key="5">
    <source>
        <dbReference type="ARBA" id="ARBA00023004"/>
    </source>
</evidence>
<evidence type="ECO:0000256" key="2">
    <source>
        <dbReference type="ARBA" id="ARBA00022617"/>
    </source>
</evidence>
<feature type="domain" description="Cytochrome c" evidence="8">
    <location>
        <begin position="51"/>
        <end position="152"/>
    </location>
</feature>
<dbReference type="PROSITE" id="PS51257">
    <property type="entry name" value="PROKAR_LIPOPROTEIN"/>
    <property type="match status" value="1"/>
</dbReference>
<dbReference type="InterPro" id="IPR009056">
    <property type="entry name" value="Cyt_c-like_dom"/>
</dbReference>